<gene>
    <name evidence="1" type="ORF">ANCCAN_29909</name>
</gene>
<protein>
    <submittedName>
        <fullName evidence="1">Uncharacterized protein</fullName>
    </submittedName>
</protein>
<comment type="caution">
    <text evidence="1">The sequence shown here is derived from an EMBL/GenBank/DDBJ whole genome shotgun (WGS) entry which is preliminary data.</text>
</comment>
<evidence type="ECO:0000313" key="2">
    <source>
        <dbReference type="Proteomes" id="UP000252519"/>
    </source>
</evidence>
<dbReference type="Proteomes" id="UP000252519">
    <property type="component" value="Unassembled WGS sequence"/>
</dbReference>
<name>A0A368EXA4_ANCCA</name>
<dbReference type="EMBL" id="JOJR01020326">
    <property type="protein sequence ID" value="RCN24394.1"/>
    <property type="molecule type" value="Genomic_DNA"/>
</dbReference>
<dbReference type="AlphaFoldDB" id="A0A368EXA4"/>
<organism evidence="1 2">
    <name type="scientific">Ancylostoma caninum</name>
    <name type="common">Dog hookworm</name>
    <dbReference type="NCBI Taxonomy" id="29170"/>
    <lineage>
        <taxon>Eukaryota</taxon>
        <taxon>Metazoa</taxon>
        <taxon>Ecdysozoa</taxon>
        <taxon>Nematoda</taxon>
        <taxon>Chromadorea</taxon>
        <taxon>Rhabditida</taxon>
        <taxon>Rhabditina</taxon>
        <taxon>Rhabditomorpha</taxon>
        <taxon>Strongyloidea</taxon>
        <taxon>Ancylostomatidae</taxon>
        <taxon>Ancylostomatinae</taxon>
        <taxon>Ancylostoma</taxon>
    </lineage>
</organism>
<evidence type="ECO:0000313" key="1">
    <source>
        <dbReference type="EMBL" id="RCN24394.1"/>
    </source>
</evidence>
<keyword evidence="2" id="KW-1185">Reference proteome</keyword>
<accession>A0A368EXA4</accession>
<proteinExistence type="predicted"/>
<sequence>MECSKQHKEVKKVRFSQGLASSVMVFVLLSNPSRSCHSSTPTNQSKINTSFMLCKAT</sequence>
<reference evidence="1 2" key="1">
    <citation type="submission" date="2014-10" db="EMBL/GenBank/DDBJ databases">
        <title>Draft genome of the hookworm Ancylostoma caninum.</title>
        <authorList>
            <person name="Mitreva M."/>
        </authorList>
    </citation>
    <scope>NUCLEOTIDE SEQUENCE [LARGE SCALE GENOMIC DNA]</scope>
    <source>
        <strain evidence="1 2">Baltimore</strain>
    </source>
</reference>